<evidence type="ECO:0000313" key="11">
    <source>
        <dbReference type="EMBL" id="PCJ40865.1"/>
    </source>
</evidence>
<dbReference type="GO" id="GO:0055085">
    <property type="term" value="P:transmembrane transport"/>
    <property type="evidence" value="ECO:0007669"/>
    <property type="project" value="InterPro"/>
</dbReference>
<feature type="transmembrane region" description="Helical" evidence="10">
    <location>
        <begin position="47"/>
        <end position="64"/>
    </location>
</feature>
<keyword evidence="2 10" id="KW-0597">Phosphoprotein</keyword>
<accession>A0A2A5CBC3</accession>
<evidence type="ECO:0000256" key="4">
    <source>
        <dbReference type="ARBA" id="ARBA00022643"/>
    </source>
</evidence>
<proteinExistence type="inferred from homology"/>
<feature type="transmembrane region" description="Helical" evidence="10">
    <location>
        <begin position="243"/>
        <end position="260"/>
    </location>
</feature>
<keyword evidence="8 10" id="KW-1133">Transmembrane helix</keyword>
<feature type="transmembrane region" description="Helical" evidence="10">
    <location>
        <begin position="272"/>
        <end position="290"/>
    </location>
</feature>
<dbReference type="PANTHER" id="PTHR30578:SF0">
    <property type="entry name" value="ION-TRANSLOCATING OXIDOREDUCTASE COMPLEX SUBUNIT D"/>
    <property type="match status" value="1"/>
</dbReference>
<dbReference type="AlphaFoldDB" id="A0A2A5CBC3"/>
<dbReference type="GO" id="GO:0005886">
    <property type="term" value="C:plasma membrane"/>
    <property type="evidence" value="ECO:0007669"/>
    <property type="project" value="UniProtKB-SubCell"/>
</dbReference>
<evidence type="ECO:0000256" key="3">
    <source>
        <dbReference type="ARBA" id="ARBA00022630"/>
    </source>
</evidence>
<reference evidence="12" key="1">
    <citation type="submission" date="2017-08" db="EMBL/GenBank/DDBJ databases">
        <title>A dynamic microbial community with high functional redundancy inhabits the cold, oxic subseafloor aquifer.</title>
        <authorList>
            <person name="Tully B.J."/>
            <person name="Wheat C.G."/>
            <person name="Glazer B.T."/>
            <person name="Huber J.A."/>
        </authorList>
    </citation>
    <scope>NUCLEOTIDE SEQUENCE [LARGE SCALE GENOMIC DNA]</scope>
</reference>
<dbReference type="NCBIfam" id="TIGR01946">
    <property type="entry name" value="rnfD"/>
    <property type="match status" value="1"/>
</dbReference>
<comment type="caution">
    <text evidence="11">The sequence shown here is derived from an EMBL/GenBank/DDBJ whole genome shotgun (WGS) entry which is preliminary data.</text>
</comment>
<comment type="similarity">
    <text evidence="10">Belongs to the NqrB/RnfD family.</text>
</comment>
<gene>
    <name evidence="10" type="primary">rnfD</name>
    <name evidence="11" type="ORF">COA71_09685</name>
</gene>
<evidence type="ECO:0000256" key="9">
    <source>
        <dbReference type="ARBA" id="ARBA00023136"/>
    </source>
</evidence>
<feature type="modified residue" description="FMN phosphoryl threonine" evidence="10">
    <location>
        <position position="159"/>
    </location>
</feature>
<dbReference type="GO" id="GO:0022900">
    <property type="term" value="P:electron transport chain"/>
    <property type="evidence" value="ECO:0007669"/>
    <property type="project" value="UniProtKB-UniRule"/>
</dbReference>
<dbReference type="PANTHER" id="PTHR30578">
    <property type="entry name" value="ELECTRON TRANSPORT COMPLEX PROTEIN RNFD"/>
    <property type="match status" value="1"/>
</dbReference>
<comment type="subunit">
    <text evidence="10">The complex is composed of six subunits: RnfA, RnfB, RnfC, RnfD, RnfE and RnfG.</text>
</comment>
<comment type="subcellular location">
    <subcellularLocation>
        <location evidence="10">Cell inner membrane</location>
        <topology evidence="10">Multi-pass membrane protein</topology>
    </subcellularLocation>
</comment>
<feature type="transmembrane region" description="Helical" evidence="10">
    <location>
        <begin position="71"/>
        <end position="89"/>
    </location>
</feature>
<evidence type="ECO:0000256" key="8">
    <source>
        <dbReference type="ARBA" id="ARBA00022989"/>
    </source>
</evidence>
<feature type="transmembrane region" description="Helical" evidence="10">
    <location>
        <begin position="20"/>
        <end position="41"/>
    </location>
</feature>
<keyword evidence="7 10" id="KW-0249">Electron transport</keyword>
<feature type="transmembrane region" description="Helical" evidence="10">
    <location>
        <begin position="120"/>
        <end position="137"/>
    </location>
</feature>
<comment type="cofactor">
    <cofactor evidence="10">
        <name>FMN</name>
        <dbReference type="ChEBI" id="CHEBI:58210"/>
    </cofactor>
</comment>
<dbReference type="InterPro" id="IPR004338">
    <property type="entry name" value="NqrB/RnfD"/>
</dbReference>
<keyword evidence="9 10" id="KW-0472">Membrane</keyword>
<feature type="transmembrane region" description="Helical" evidence="10">
    <location>
        <begin position="213"/>
        <end position="231"/>
    </location>
</feature>
<evidence type="ECO:0000256" key="10">
    <source>
        <dbReference type="HAMAP-Rule" id="MF_00462"/>
    </source>
</evidence>
<evidence type="ECO:0000256" key="2">
    <source>
        <dbReference type="ARBA" id="ARBA00022553"/>
    </source>
</evidence>
<keyword evidence="3 10" id="KW-0285">Flavoprotein</keyword>
<dbReference type="InterPro" id="IPR011303">
    <property type="entry name" value="RnfD_bac"/>
</dbReference>
<keyword evidence="10" id="KW-0997">Cell inner membrane</keyword>
<keyword evidence="4 10" id="KW-0288">FMN</keyword>
<dbReference type="Proteomes" id="UP000228987">
    <property type="component" value="Unassembled WGS sequence"/>
</dbReference>
<keyword evidence="10" id="KW-1003">Cell membrane</keyword>
<comment type="function">
    <text evidence="10">Part of a membrane-bound complex that couples electron transfer with translocation of ions across the membrane.</text>
</comment>
<organism evidence="11 12">
    <name type="scientific">SAR86 cluster bacterium</name>
    <dbReference type="NCBI Taxonomy" id="2030880"/>
    <lineage>
        <taxon>Bacteria</taxon>
        <taxon>Pseudomonadati</taxon>
        <taxon>Pseudomonadota</taxon>
        <taxon>Gammaproteobacteria</taxon>
        <taxon>SAR86 cluster</taxon>
    </lineage>
</organism>
<dbReference type="Pfam" id="PF03116">
    <property type="entry name" value="NQR2_RnfD_RnfE"/>
    <property type="match status" value="1"/>
</dbReference>
<sequence length="322" mass="35057">MAVKKIKLPKNYQVLSTSMIMLWVLVACIPGLIALTVFFGWGTLINIVWLGLWALVFEALVLVLRKRNLAFYLKDYSALVTAVLLGLCIPPSSPWWLGVTGMFFAIVIAKHLYGGLGQNLFNPAMVAYAVLLIAFPIEMTNWVIPLGVEHDIDAFTGATALDLFRNERGGMLIHEFWSQTSAFGTFSGIGWEWVNAGFLLGGLLLLYKRIIAWQIPLAMLSSLVLLSALFYDGGSSVSGGSPLMHLFGGGTMLCAFFIATDPVTASTTPRGRLIYGALIGIVTYVIRVWGAYPDGIAFAVLLGNFAAPLIDHYTQPRPSSDA</sequence>
<keyword evidence="5 10" id="KW-0812">Transmembrane</keyword>
<feature type="transmembrane region" description="Helical" evidence="10">
    <location>
        <begin position="95"/>
        <end position="113"/>
    </location>
</feature>
<evidence type="ECO:0000256" key="5">
    <source>
        <dbReference type="ARBA" id="ARBA00022692"/>
    </source>
</evidence>
<keyword evidence="1 10" id="KW-0813">Transport</keyword>
<evidence type="ECO:0000256" key="7">
    <source>
        <dbReference type="ARBA" id="ARBA00022982"/>
    </source>
</evidence>
<dbReference type="PROSITE" id="PS51257">
    <property type="entry name" value="PROKAR_LIPOPROTEIN"/>
    <property type="match status" value="1"/>
</dbReference>
<dbReference type="EC" id="7.-.-.-" evidence="10"/>
<name>A0A2A5CBC3_9GAMM</name>
<dbReference type="EMBL" id="NVWI01000007">
    <property type="protein sequence ID" value="PCJ40865.1"/>
    <property type="molecule type" value="Genomic_DNA"/>
</dbReference>
<protein>
    <recommendedName>
        <fullName evidence="10">Ion-translocating oxidoreductase complex subunit D</fullName>
        <ecNumber evidence="10">7.-.-.-</ecNumber>
    </recommendedName>
    <alternativeName>
        <fullName evidence="10">Rnf electron transport complex subunit D</fullName>
    </alternativeName>
</protein>
<evidence type="ECO:0000256" key="1">
    <source>
        <dbReference type="ARBA" id="ARBA00022448"/>
    </source>
</evidence>
<dbReference type="HAMAP" id="MF_00462">
    <property type="entry name" value="RsxD_RnfD"/>
    <property type="match status" value="1"/>
</dbReference>
<keyword evidence="6 10" id="KW-1278">Translocase</keyword>
<evidence type="ECO:0000313" key="12">
    <source>
        <dbReference type="Proteomes" id="UP000228987"/>
    </source>
</evidence>
<feature type="transmembrane region" description="Helical" evidence="10">
    <location>
        <begin position="182"/>
        <end position="206"/>
    </location>
</feature>
<evidence type="ECO:0000256" key="6">
    <source>
        <dbReference type="ARBA" id="ARBA00022967"/>
    </source>
</evidence>